<gene>
    <name evidence="2" type="ORF">ETP43_05170</name>
</gene>
<evidence type="ECO:0000259" key="1">
    <source>
        <dbReference type="Pfam" id="PF12680"/>
    </source>
</evidence>
<comment type="caution">
    <text evidence="2">The sequence shown here is derived from an EMBL/GenBank/DDBJ whole genome shotgun (WGS) entry which is preliminary data.</text>
</comment>
<feature type="domain" description="SnoaL-like" evidence="1">
    <location>
        <begin position="6"/>
        <end position="105"/>
    </location>
</feature>
<protein>
    <submittedName>
        <fullName evidence="2">Nuclear transport factor 2 family protein</fullName>
    </submittedName>
</protein>
<evidence type="ECO:0000313" key="3">
    <source>
        <dbReference type="Proteomes" id="UP000290106"/>
    </source>
</evidence>
<dbReference type="OrthoDB" id="4203328at2"/>
<dbReference type="InterPro" id="IPR037401">
    <property type="entry name" value="SnoaL-like"/>
</dbReference>
<dbReference type="Pfam" id="PF12680">
    <property type="entry name" value="SnoaL_2"/>
    <property type="match status" value="1"/>
</dbReference>
<dbReference type="EMBL" id="SDKC01000001">
    <property type="protein sequence ID" value="RXS74659.1"/>
    <property type="molecule type" value="Genomic_DNA"/>
</dbReference>
<keyword evidence="3" id="KW-1185">Reference proteome</keyword>
<proteinExistence type="predicted"/>
<sequence>MMEEIIRNYFACWLNKDAKPLTDIFADNIIYSECYGPEYRGIRQIQQWFYDWNQKGTVEKWDIKQIYICQNTAIVEWYFQCDYCDTPGAFDGVTIAQFDENKKIYNLKEFESKCEHKYPYGITQNNF</sequence>
<name>A0A4Q1RGF3_9FIRM</name>
<accession>A0A4Q1RGF3</accession>
<dbReference type="AlphaFoldDB" id="A0A4Q1RGF3"/>
<dbReference type="SUPFAM" id="SSF54427">
    <property type="entry name" value="NTF2-like"/>
    <property type="match status" value="1"/>
</dbReference>
<dbReference type="Proteomes" id="UP000290106">
    <property type="component" value="Unassembled WGS sequence"/>
</dbReference>
<dbReference type="Gene3D" id="3.10.450.50">
    <property type="match status" value="1"/>
</dbReference>
<organism evidence="2 3">
    <name type="scientific">Blautia faecicola</name>
    <dbReference type="NCBI Taxonomy" id="2509240"/>
    <lineage>
        <taxon>Bacteria</taxon>
        <taxon>Bacillati</taxon>
        <taxon>Bacillota</taxon>
        <taxon>Clostridia</taxon>
        <taxon>Lachnospirales</taxon>
        <taxon>Lachnospiraceae</taxon>
        <taxon>Blautia</taxon>
    </lineage>
</organism>
<evidence type="ECO:0000313" key="2">
    <source>
        <dbReference type="EMBL" id="RXS74659.1"/>
    </source>
</evidence>
<reference evidence="2 3" key="1">
    <citation type="submission" date="2019-01" db="EMBL/GenBank/DDBJ databases">
        <title>Blautia sp. nov. KGMB01111 isolated human feces.</title>
        <authorList>
            <person name="Park J.-E."/>
            <person name="Kim J.-S."/>
            <person name="Park S.-H."/>
        </authorList>
    </citation>
    <scope>NUCLEOTIDE SEQUENCE [LARGE SCALE GENOMIC DNA]</scope>
    <source>
        <strain evidence="2 3">KGMB01111</strain>
    </source>
</reference>
<dbReference type="InterPro" id="IPR032710">
    <property type="entry name" value="NTF2-like_dom_sf"/>
</dbReference>